<keyword evidence="1" id="KW-0808">Transferase</keyword>
<dbReference type="GO" id="GO:0016779">
    <property type="term" value="F:nucleotidyltransferase activity"/>
    <property type="evidence" value="ECO:0007669"/>
    <property type="project" value="UniProtKB-KW"/>
</dbReference>
<protein>
    <submittedName>
        <fullName evidence="3">2-C-methyl-D-erythritol 4-phosphate cytidylyltransferase</fullName>
    </submittedName>
</protein>
<organism evidence="3 4">
    <name type="scientific">Mycobacterium deserti</name>
    <dbReference type="NCBI Taxonomy" id="2978347"/>
    <lineage>
        <taxon>Bacteria</taxon>
        <taxon>Bacillati</taxon>
        <taxon>Actinomycetota</taxon>
        <taxon>Actinomycetes</taxon>
        <taxon>Mycobacteriales</taxon>
        <taxon>Mycobacteriaceae</taxon>
        <taxon>Mycobacterium</taxon>
    </lineage>
</organism>
<keyword evidence="2 3" id="KW-0548">Nucleotidyltransferase</keyword>
<proteinExistence type="predicted"/>
<keyword evidence="4" id="KW-1185">Reference proteome</keyword>
<sequence>MSLPLSVADNRAAVFAPLAGLPPLVRLIDTLLDAAIEQSRIVVAVAAPLADDVREFLAGHQLPEVRIAVAAESGSRAECVAAALKLVAGDVVPAHSVLLCDVRQPLTPVELCARVIAALGSAAVVLPVLPLTDSVKVVDARGTVRGTLDRATLRAVQYPRGFAVDILTQLLAQRASDEFDELDETLRAGVPLTAVEGDAEALCADLPRDAQFVEAIIAGGAGHGR</sequence>
<evidence type="ECO:0000256" key="1">
    <source>
        <dbReference type="ARBA" id="ARBA00022679"/>
    </source>
</evidence>
<name>A0ABT2ME58_9MYCO</name>
<reference evidence="4" key="1">
    <citation type="submission" date="2023-07" db="EMBL/GenBank/DDBJ databases">
        <authorList>
            <person name="Deng Y."/>
            <person name="Zhang Y.-Q."/>
        </authorList>
    </citation>
    <scope>NUCLEOTIDE SEQUENCE [LARGE SCALE GENOMIC DNA]</scope>
    <source>
        <strain evidence="4">CPCC 205710</strain>
    </source>
</reference>
<dbReference type="SUPFAM" id="SSF53448">
    <property type="entry name" value="Nucleotide-diphospho-sugar transferases"/>
    <property type="match status" value="1"/>
</dbReference>
<dbReference type="EMBL" id="JAODWD010000004">
    <property type="protein sequence ID" value="MCT7660553.1"/>
    <property type="molecule type" value="Genomic_DNA"/>
</dbReference>
<dbReference type="Pfam" id="PF01128">
    <property type="entry name" value="IspD"/>
    <property type="match status" value="1"/>
</dbReference>
<dbReference type="InterPro" id="IPR029044">
    <property type="entry name" value="Nucleotide-diphossugar_trans"/>
</dbReference>
<dbReference type="Proteomes" id="UP001206639">
    <property type="component" value="Unassembled WGS sequence"/>
</dbReference>
<dbReference type="InterPro" id="IPR034683">
    <property type="entry name" value="IspD/TarI"/>
</dbReference>
<gene>
    <name evidence="3" type="ORF">N4S67_19310</name>
</gene>
<evidence type="ECO:0000256" key="2">
    <source>
        <dbReference type="ARBA" id="ARBA00022695"/>
    </source>
</evidence>
<accession>A0ABT2ME58</accession>
<evidence type="ECO:0000313" key="3">
    <source>
        <dbReference type="EMBL" id="MCT7660553.1"/>
    </source>
</evidence>
<comment type="caution">
    <text evidence="3">The sequence shown here is derived from an EMBL/GenBank/DDBJ whole genome shotgun (WGS) entry which is preliminary data.</text>
</comment>
<dbReference type="Gene3D" id="3.90.550.10">
    <property type="entry name" value="Spore Coat Polysaccharide Biosynthesis Protein SpsA, Chain A"/>
    <property type="match status" value="1"/>
</dbReference>
<evidence type="ECO:0000313" key="4">
    <source>
        <dbReference type="Proteomes" id="UP001206639"/>
    </source>
</evidence>